<dbReference type="InterPro" id="IPR003615">
    <property type="entry name" value="HNH_nuc"/>
</dbReference>
<feature type="domain" description="HNH nuclease" evidence="5">
    <location>
        <begin position="87"/>
        <end position="143"/>
    </location>
</feature>
<dbReference type="Proteomes" id="UP000697995">
    <property type="component" value="Unassembled WGS sequence"/>
</dbReference>
<evidence type="ECO:0000313" key="7">
    <source>
        <dbReference type="Proteomes" id="UP000697995"/>
    </source>
</evidence>
<dbReference type="CDD" id="cd00085">
    <property type="entry name" value="HNHc"/>
    <property type="match status" value="1"/>
</dbReference>
<evidence type="ECO:0000256" key="1">
    <source>
        <dbReference type="ARBA" id="ARBA00022722"/>
    </source>
</evidence>
<name>A0ABS1CR75_9PROT</name>
<evidence type="ECO:0000256" key="2">
    <source>
        <dbReference type="ARBA" id="ARBA00022801"/>
    </source>
</evidence>
<keyword evidence="1" id="KW-0540">Nuclease</keyword>
<evidence type="ECO:0000259" key="5">
    <source>
        <dbReference type="SMART" id="SM00507"/>
    </source>
</evidence>
<keyword evidence="2" id="KW-0378">Hydrolase</keyword>
<gene>
    <name evidence="6" type="ORF">CKO45_01265</name>
</gene>
<comment type="caution">
    <text evidence="6">The sequence shown here is derived from an EMBL/GenBank/DDBJ whole genome shotgun (WGS) entry which is preliminary data.</text>
</comment>
<proteinExistence type="inferred from homology"/>
<evidence type="ECO:0000313" key="6">
    <source>
        <dbReference type="EMBL" id="MBK1656855.1"/>
    </source>
</evidence>
<dbReference type="InterPro" id="IPR002711">
    <property type="entry name" value="HNH"/>
</dbReference>
<dbReference type="Gene3D" id="1.10.30.50">
    <property type="match status" value="1"/>
</dbReference>
<reference evidence="6 7" key="1">
    <citation type="journal article" date="2020" name="Microorganisms">
        <title>Osmotic Adaptation and Compatible Solute Biosynthesis of Phototrophic Bacteria as Revealed from Genome Analyses.</title>
        <authorList>
            <person name="Imhoff J.F."/>
            <person name="Rahn T."/>
            <person name="Kunzel S."/>
            <person name="Keller A."/>
            <person name="Neulinger S.C."/>
        </authorList>
    </citation>
    <scope>NUCLEOTIDE SEQUENCE [LARGE SCALE GENOMIC DNA]</scope>
    <source>
        <strain evidence="6 7">DSM 15382</strain>
    </source>
</reference>
<dbReference type="Pfam" id="PF01844">
    <property type="entry name" value="HNH"/>
    <property type="match status" value="1"/>
</dbReference>
<dbReference type="EMBL" id="NRSG01000004">
    <property type="protein sequence ID" value="MBK1656855.1"/>
    <property type="molecule type" value="Genomic_DNA"/>
</dbReference>
<evidence type="ECO:0000256" key="4">
    <source>
        <dbReference type="ARBA" id="ARBA00040194"/>
    </source>
</evidence>
<protein>
    <recommendedName>
        <fullName evidence="4">Putative HNH nuclease YajD</fullName>
    </recommendedName>
</protein>
<keyword evidence="7" id="KW-1185">Reference proteome</keyword>
<sequence length="155" mass="17099">MAWMRGYLPGCRGWWRARPRVPSGRAGRGGTACEVVPPGMTRRLSAIPARLGRLASRTASAVTVGTGFARTDRSSSTARGYGQDWRRVREQVLADEPLCRFCQAKGRVTAATDLDHIRSFQGLDDPLRLDRSNLRPLCQPCHMARTARQAAGAYE</sequence>
<accession>A0ABS1CR75</accession>
<organism evidence="6 7">
    <name type="scientific">Paracraurococcus ruber</name>
    <dbReference type="NCBI Taxonomy" id="77675"/>
    <lineage>
        <taxon>Bacteria</taxon>
        <taxon>Pseudomonadati</taxon>
        <taxon>Pseudomonadota</taxon>
        <taxon>Alphaproteobacteria</taxon>
        <taxon>Acetobacterales</taxon>
        <taxon>Roseomonadaceae</taxon>
        <taxon>Paracraurococcus</taxon>
    </lineage>
</organism>
<dbReference type="SMART" id="SM00507">
    <property type="entry name" value="HNHc"/>
    <property type="match status" value="1"/>
</dbReference>
<dbReference type="PANTHER" id="PTHR41286:SF1">
    <property type="entry name" value="HNH NUCLEASE YAJD-RELATED"/>
    <property type="match status" value="1"/>
</dbReference>
<evidence type="ECO:0000256" key="3">
    <source>
        <dbReference type="ARBA" id="ARBA00038412"/>
    </source>
</evidence>
<dbReference type="PANTHER" id="PTHR41286">
    <property type="entry name" value="HNH NUCLEASE YAJD-RELATED"/>
    <property type="match status" value="1"/>
</dbReference>
<comment type="similarity">
    <text evidence="3">Belongs to the HNH nuclease family.</text>
</comment>